<protein>
    <submittedName>
        <fullName evidence="4">Intraflagellar transport protein 46 homolog</fullName>
    </submittedName>
</protein>
<evidence type="ECO:0000313" key="3">
    <source>
        <dbReference type="Proteomes" id="UP000272942"/>
    </source>
</evidence>
<reference evidence="2 3" key="2">
    <citation type="submission" date="2018-11" db="EMBL/GenBank/DDBJ databases">
        <authorList>
            <consortium name="Pathogen Informatics"/>
        </authorList>
    </citation>
    <scope>NUCLEOTIDE SEQUENCE [LARGE SCALE GENOMIC DNA]</scope>
    <source>
        <strain evidence="2 3">Egypt</strain>
    </source>
</reference>
<feature type="region of interest" description="Disordered" evidence="1">
    <location>
        <begin position="1"/>
        <end position="30"/>
    </location>
</feature>
<accession>A0A183BFX4</accession>
<sequence>MDEIEVAELAEDFEVDEGDKEPETENSPSEPYLKYQHMEHEMDSIVSNDYITFCATHGKVSSIPFR</sequence>
<organism evidence="4">
    <name type="scientific">Echinostoma caproni</name>
    <dbReference type="NCBI Taxonomy" id="27848"/>
    <lineage>
        <taxon>Eukaryota</taxon>
        <taxon>Metazoa</taxon>
        <taxon>Spiralia</taxon>
        <taxon>Lophotrochozoa</taxon>
        <taxon>Platyhelminthes</taxon>
        <taxon>Trematoda</taxon>
        <taxon>Digenea</taxon>
        <taxon>Plagiorchiida</taxon>
        <taxon>Echinostomata</taxon>
        <taxon>Echinostomatoidea</taxon>
        <taxon>Echinostomatidae</taxon>
        <taxon>Echinostoma</taxon>
    </lineage>
</organism>
<reference evidence="4" key="1">
    <citation type="submission" date="2016-06" db="UniProtKB">
        <authorList>
            <consortium name="WormBaseParasite"/>
        </authorList>
    </citation>
    <scope>IDENTIFICATION</scope>
</reference>
<evidence type="ECO:0000313" key="2">
    <source>
        <dbReference type="EMBL" id="VDP95592.1"/>
    </source>
</evidence>
<evidence type="ECO:0000313" key="4">
    <source>
        <dbReference type="WBParaSite" id="ECPE_0001815801-mRNA-1"/>
    </source>
</evidence>
<feature type="compositionally biased region" description="Acidic residues" evidence="1">
    <location>
        <begin position="1"/>
        <end position="24"/>
    </location>
</feature>
<dbReference type="Proteomes" id="UP000272942">
    <property type="component" value="Unassembled WGS sequence"/>
</dbReference>
<dbReference type="AlphaFoldDB" id="A0A183BFX4"/>
<gene>
    <name evidence="2" type="ORF">ECPE_LOCUS18109</name>
</gene>
<dbReference type="WBParaSite" id="ECPE_0001815801-mRNA-1">
    <property type="protein sequence ID" value="ECPE_0001815801-mRNA-1"/>
    <property type="gene ID" value="ECPE_0001815801"/>
</dbReference>
<evidence type="ECO:0000256" key="1">
    <source>
        <dbReference type="SAM" id="MobiDB-lite"/>
    </source>
</evidence>
<proteinExistence type="predicted"/>
<keyword evidence="3" id="KW-1185">Reference proteome</keyword>
<dbReference type="EMBL" id="UZAN01074658">
    <property type="protein sequence ID" value="VDP95592.1"/>
    <property type="molecule type" value="Genomic_DNA"/>
</dbReference>
<name>A0A183BFX4_9TREM</name>